<name>A0A7X2MED9_9LACO</name>
<protein>
    <submittedName>
        <fullName evidence="2">Uncharacterized protein</fullName>
    </submittedName>
</protein>
<reference evidence="2 3" key="1">
    <citation type="submission" date="2019-11" db="EMBL/GenBank/DDBJ databases">
        <title>Draft Genome Sequence of Plant Growth-Promoting Rhizosphere-Associated Bacteria.</title>
        <authorList>
            <person name="Vasilyev I.Y."/>
            <person name="Radchenko V."/>
            <person name="Ilnitskaya E.V."/>
        </authorList>
    </citation>
    <scope>NUCLEOTIDE SEQUENCE [LARGE SCALE GENOMIC DNA]</scope>
    <source>
        <strain evidence="2 3">VRA_01-1sq_f</strain>
    </source>
</reference>
<evidence type="ECO:0000313" key="3">
    <source>
        <dbReference type="Proteomes" id="UP000467635"/>
    </source>
</evidence>
<dbReference type="AlphaFoldDB" id="A0A7X2MED9"/>
<keyword evidence="1" id="KW-0812">Transmembrane</keyword>
<dbReference type="Proteomes" id="UP000467635">
    <property type="component" value="Unassembled WGS sequence"/>
</dbReference>
<keyword evidence="1" id="KW-0472">Membrane</keyword>
<dbReference type="RefSeq" id="WP_081510784.1">
    <property type="nucleotide sequence ID" value="NZ_NBEJ01000005.1"/>
</dbReference>
<evidence type="ECO:0000256" key="1">
    <source>
        <dbReference type="SAM" id="Phobius"/>
    </source>
</evidence>
<comment type="caution">
    <text evidence="2">The sequence shown here is derived from an EMBL/GenBank/DDBJ whole genome shotgun (WGS) entry which is preliminary data.</text>
</comment>
<organism evidence="2 3">
    <name type="scientific">Ligilactobacillus salivarius</name>
    <dbReference type="NCBI Taxonomy" id="1624"/>
    <lineage>
        <taxon>Bacteria</taxon>
        <taxon>Bacillati</taxon>
        <taxon>Bacillota</taxon>
        <taxon>Bacilli</taxon>
        <taxon>Lactobacillales</taxon>
        <taxon>Lactobacillaceae</taxon>
        <taxon>Ligilactobacillus</taxon>
    </lineage>
</organism>
<proteinExistence type="predicted"/>
<gene>
    <name evidence="2" type="ORF">GKC33_04455</name>
</gene>
<accession>A0A7X2MED9</accession>
<evidence type="ECO:0000313" key="2">
    <source>
        <dbReference type="EMBL" id="MSE07995.1"/>
    </source>
</evidence>
<keyword evidence="1" id="KW-1133">Transmembrane helix</keyword>
<dbReference type="EMBL" id="WKKX01000135">
    <property type="protein sequence ID" value="MSE07995.1"/>
    <property type="molecule type" value="Genomic_DNA"/>
</dbReference>
<feature type="transmembrane region" description="Helical" evidence="1">
    <location>
        <begin position="20"/>
        <end position="43"/>
    </location>
</feature>
<sequence>MKDIWKQLLNTTLSSILGFVIGKFTFLNWIIIIFIIAGLFFFFKLCQLCINFLVKYHNMDTTLAETRSDLKNLKNYLKDKDDRIADLKKFEELYFESHSELTLLKNQPISRLATNNDANNVNTIKVHN</sequence>